<sequence>MRLVLNLVLVVSYFAVLMKSKLVCINDSFMCDNSCKPNFWLCDGVKDCADGRDESDCNPPQCNEHEFSCNTGKKTCLRNILMCNGQIDCPDGSDEDYCEKTSTNECYGDNNGKSDGNIFKCASNSKKCIPIKWRCDHHNDCSDGSDELNCSLSLQQALSGQGVLRIPGKYAIAEGCCRKIQNGLSMVLRLGTLNPLPKSETILIGGDLNGHVGEKTDGLDNVHGGFGYGERNEDGNRMLEFAESHGFCLLNTYFRKRLEHFITYKSGPSATQIDFFAVKQQHRKLFKNVKVIPGELSYTGKCEGKNMWTCADGKCIIKSKRCDGRMDCFDKSDELNCPAPLSSLPSSPSSSSHQRCFGDEGTSFVCTLSGECLRKEWVCDGAADCLDASDEDNCPTVSCNGTLMGVLQHLCANKLHCIDPRQVCDGIKQCRDGSDERDCKQECSIDEFSCSSLAKLKSLKAKIHESNDNIKDNIPKKDDGSDKDVSGNDERTELIRKDSCLPLSKMCDAVKDCANGEDEDEAICSSDQSEVCVQRNGGCSDECQSNKFFHRCLCPSGYKLSDDFKTCQDIDECASSSSNTCAHLCANTPGSYTCSCHPGYILDNVDNATCIQIGVEAVMLFSTQDDIRRFSLHSGKYEPIVMDAINNLAFDFNIHDKTLYFVNPSLAGRKDELTRLRATPSTSSSTNVATAEIPQPSSPPHQQASPSSSSSTDTVMKDSPLPGIKLPKSTIQWSEANAYFHSQRSALANIADIDNFTTSFQTLIYNYFLSTYVTIK</sequence>
<dbReference type="InterPro" id="IPR001881">
    <property type="entry name" value="EGF-like_Ca-bd_dom"/>
</dbReference>
<evidence type="ECO:0000313" key="18">
    <source>
        <dbReference type="Proteomes" id="UP000015101"/>
    </source>
</evidence>
<dbReference type="InterPro" id="IPR023415">
    <property type="entry name" value="LDLR_class-A_CS"/>
</dbReference>
<dbReference type="PROSITE" id="PS00010">
    <property type="entry name" value="ASX_HYDROXYL"/>
    <property type="match status" value="1"/>
</dbReference>
<keyword evidence="9" id="KW-0675">Receptor</keyword>
<dbReference type="FunFam" id="2.10.25.10:FF:000038">
    <property type="entry name" value="Fibrillin 2"/>
    <property type="match status" value="1"/>
</dbReference>
<dbReference type="InterPro" id="IPR026823">
    <property type="entry name" value="cEGF"/>
</dbReference>
<organism evidence="17 18">
    <name type="scientific">Helobdella robusta</name>
    <name type="common">Californian leech</name>
    <dbReference type="NCBI Taxonomy" id="6412"/>
    <lineage>
        <taxon>Eukaryota</taxon>
        <taxon>Metazoa</taxon>
        <taxon>Spiralia</taxon>
        <taxon>Lophotrochozoa</taxon>
        <taxon>Annelida</taxon>
        <taxon>Clitellata</taxon>
        <taxon>Hirudinea</taxon>
        <taxon>Rhynchobdellida</taxon>
        <taxon>Glossiphoniidae</taxon>
        <taxon>Helobdella</taxon>
    </lineage>
</organism>
<keyword evidence="6" id="KW-1133">Transmembrane helix</keyword>
<dbReference type="Pfam" id="PF12662">
    <property type="entry name" value="cEGF"/>
    <property type="match status" value="1"/>
</dbReference>
<dbReference type="EnsemblMetazoa" id="HelroT192637">
    <property type="protein sequence ID" value="HelroP192637"/>
    <property type="gene ID" value="HelroG192637"/>
</dbReference>
<feature type="signal peptide" evidence="14">
    <location>
        <begin position="1"/>
        <end position="20"/>
    </location>
</feature>
<dbReference type="PROSITE" id="PS50026">
    <property type="entry name" value="EGF_3"/>
    <property type="match status" value="1"/>
</dbReference>
<feature type="disulfide bond" evidence="12">
    <location>
        <begin position="322"/>
        <end position="337"/>
    </location>
</feature>
<dbReference type="EMBL" id="AMQM01005557">
    <property type="status" value="NOT_ANNOTATED_CDS"/>
    <property type="molecule type" value="Genomic_DNA"/>
</dbReference>
<evidence type="ECO:0000256" key="7">
    <source>
        <dbReference type="ARBA" id="ARBA00023136"/>
    </source>
</evidence>
<feature type="domain" description="EGF-like" evidence="15">
    <location>
        <begin position="569"/>
        <end position="606"/>
    </location>
</feature>
<dbReference type="Gene3D" id="3.60.10.10">
    <property type="entry name" value="Endonuclease/exonuclease/phosphatase"/>
    <property type="match status" value="1"/>
</dbReference>
<evidence type="ECO:0000256" key="4">
    <source>
        <dbReference type="ARBA" id="ARBA00022729"/>
    </source>
</evidence>
<evidence type="ECO:0000256" key="10">
    <source>
        <dbReference type="ARBA" id="ARBA00023180"/>
    </source>
</evidence>
<dbReference type="OrthoDB" id="1304201at2759"/>
<dbReference type="GeneID" id="20212350"/>
<evidence type="ECO:0000313" key="17">
    <source>
        <dbReference type="EnsemblMetazoa" id="HelroP192637"/>
    </source>
</evidence>
<dbReference type="Gene3D" id="2.10.25.10">
    <property type="entry name" value="Laminin"/>
    <property type="match status" value="2"/>
</dbReference>
<dbReference type="InterPro" id="IPR036691">
    <property type="entry name" value="Endo/exonu/phosph_ase_sf"/>
</dbReference>
<keyword evidence="5" id="KW-0677">Repeat</keyword>
<proteinExistence type="predicted"/>
<feature type="disulfide bond" evidence="12">
    <location>
        <begin position="379"/>
        <end position="394"/>
    </location>
</feature>
<evidence type="ECO:0000256" key="2">
    <source>
        <dbReference type="ARBA" id="ARBA00022536"/>
    </source>
</evidence>
<dbReference type="CDD" id="cd00112">
    <property type="entry name" value="LDLa"/>
    <property type="match status" value="6"/>
</dbReference>
<dbReference type="Proteomes" id="UP000015101">
    <property type="component" value="Unassembled WGS sequence"/>
</dbReference>
<evidence type="ECO:0000259" key="15">
    <source>
        <dbReference type="PROSITE" id="PS50026"/>
    </source>
</evidence>
<keyword evidence="3" id="KW-0812">Transmembrane</keyword>
<feature type="disulfide bond" evidence="12">
    <location>
        <begin position="42"/>
        <end position="57"/>
    </location>
</feature>
<dbReference type="SUPFAM" id="SSF57424">
    <property type="entry name" value="LDL receptor-like module"/>
    <property type="match status" value="6"/>
</dbReference>
<dbReference type="PANTHER" id="PTHR22722">
    <property type="entry name" value="LOW-DENSITY LIPOPROTEIN RECEPTOR-RELATED PROTEIN 2-RELATED"/>
    <property type="match status" value="1"/>
</dbReference>
<dbReference type="PANTHER" id="PTHR22722:SF14">
    <property type="entry name" value="MEGALIN, ISOFORM A"/>
    <property type="match status" value="1"/>
</dbReference>
<comment type="caution">
    <text evidence="11">Lacks conserved residue(s) required for the propagation of feature annotation.</text>
</comment>
<dbReference type="InterPro" id="IPR009030">
    <property type="entry name" value="Growth_fac_rcpt_cys_sf"/>
</dbReference>
<evidence type="ECO:0000256" key="8">
    <source>
        <dbReference type="ARBA" id="ARBA00023157"/>
    </source>
</evidence>
<feature type="region of interest" description="Disordered" evidence="13">
    <location>
        <begin position="469"/>
        <end position="489"/>
    </location>
</feature>
<feature type="chain" id="PRO_5010981009" description="EGF-like domain-containing protein" evidence="14">
    <location>
        <begin position="21"/>
        <end position="776"/>
    </location>
</feature>
<protein>
    <recommendedName>
        <fullName evidence="15">EGF-like domain-containing protein</fullName>
    </recommendedName>
</protein>
<evidence type="ECO:0000256" key="9">
    <source>
        <dbReference type="ARBA" id="ARBA00023170"/>
    </source>
</evidence>
<dbReference type="InterPro" id="IPR051221">
    <property type="entry name" value="LDLR-related"/>
</dbReference>
<evidence type="ECO:0000313" key="16">
    <source>
        <dbReference type="EMBL" id="ESO00275.1"/>
    </source>
</evidence>
<dbReference type="Pfam" id="PF00057">
    <property type="entry name" value="Ldl_recept_a"/>
    <property type="match status" value="5"/>
</dbReference>
<dbReference type="GO" id="GO:0005886">
    <property type="term" value="C:plasma membrane"/>
    <property type="evidence" value="ECO:0000318"/>
    <property type="project" value="GO_Central"/>
</dbReference>
<reference evidence="16 18" key="2">
    <citation type="journal article" date="2013" name="Nature">
        <title>Insights into bilaterian evolution from three spiralian genomes.</title>
        <authorList>
            <person name="Simakov O."/>
            <person name="Marletaz F."/>
            <person name="Cho S.J."/>
            <person name="Edsinger-Gonzales E."/>
            <person name="Havlak P."/>
            <person name="Hellsten U."/>
            <person name="Kuo D.H."/>
            <person name="Larsson T."/>
            <person name="Lv J."/>
            <person name="Arendt D."/>
            <person name="Savage R."/>
            <person name="Osoegawa K."/>
            <person name="de Jong P."/>
            <person name="Grimwood J."/>
            <person name="Chapman J.A."/>
            <person name="Shapiro H."/>
            <person name="Aerts A."/>
            <person name="Otillar R.P."/>
            <person name="Terry A.Y."/>
            <person name="Boore J.L."/>
            <person name="Grigoriev I.V."/>
            <person name="Lindberg D.R."/>
            <person name="Seaver E.C."/>
            <person name="Weisblat D.A."/>
            <person name="Putnam N.H."/>
            <person name="Rokhsar D.S."/>
        </authorList>
    </citation>
    <scope>NUCLEOTIDE SEQUENCE</scope>
</reference>
<dbReference type="CTD" id="20212350"/>
<dbReference type="HOGENOM" id="CLU_360680_0_0_1"/>
<dbReference type="InterPro" id="IPR018097">
    <property type="entry name" value="EGF_Ca-bd_CS"/>
</dbReference>
<evidence type="ECO:0000256" key="1">
    <source>
        <dbReference type="ARBA" id="ARBA00004167"/>
    </source>
</evidence>
<dbReference type="GO" id="GO:0005509">
    <property type="term" value="F:calcium ion binding"/>
    <property type="evidence" value="ECO:0007669"/>
    <property type="project" value="InterPro"/>
</dbReference>
<keyword evidence="18" id="KW-1185">Reference proteome</keyword>
<dbReference type="SUPFAM" id="SSF57184">
    <property type="entry name" value="Growth factor receptor domain"/>
    <property type="match status" value="1"/>
</dbReference>
<dbReference type="PROSITE" id="PS01209">
    <property type="entry name" value="LDLRA_1"/>
    <property type="match status" value="4"/>
</dbReference>
<evidence type="ECO:0000256" key="12">
    <source>
        <dbReference type="PROSITE-ProRule" id="PRU00124"/>
    </source>
</evidence>
<dbReference type="InterPro" id="IPR002172">
    <property type="entry name" value="LDrepeatLR_classA_rpt"/>
</dbReference>
<evidence type="ECO:0000256" key="11">
    <source>
        <dbReference type="PROSITE-ProRule" id="PRU00076"/>
    </source>
</evidence>
<dbReference type="PROSITE" id="PS50068">
    <property type="entry name" value="LDLRA_2"/>
    <property type="match status" value="7"/>
</dbReference>
<keyword evidence="2 11" id="KW-0245">EGF-like domain</keyword>
<feature type="disulfide bond" evidence="12">
    <location>
        <begin position="310"/>
        <end position="328"/>
    </location>
</feature>
<dbReference type="STRING" id="6412.T1FU54"/>
<dbReference type="InterPro" id="IPR000742">
    <property type="entry name" value="EGF"/>
</dbReference>
<comment type="subcellular location">
    <subcellularLocation>
        <location evidence="1">Membrane</location>
        <topology evidence="1">Single-pass membrane protein</topology>
    </subcellularLocation>
</comment>
<name>T1FU54_HELRO</name>
<evidence type="ECO:0000256" key="14">
    <source>
        <dbReference type="SAM" id="SignalP"/>
    </source>
</evidence>
<gene>
    <name evidence="17" type="primary">20212350</name>
    <name evidence="16" type="ORF">HELRODRAFT_192637</name>
</gene>
<feature type="compositionally biased region" description="Low complexity" evidence="13">
    <location>
        <begin position="700"/>
        <end position="711"/>
    </location>
</feature>
<keyword evidence="8 12" id="KW-1015">Disulfide bond</keyword>
<evidence type="ECO:0000256" key="5">
    <source>
        <dbReference type="ARBA" id="ARBA00022737"/>
    </source>
</evidence>
<dbReference type="eggNOG" id="KOG1215">
    <property type="taxonomic scope" value="Eukaryota"/>
</dbReference>
<reference evidence="18" key="1">
    <citation type="submission" date="2012-12" db="EMBL/GenBank/DDBJ databases">
        <authorList>
            <person name="Hellsten U."/>
            <person name="Grimwood J."/>
            <person name="Chapman J.A."/>
            <person name="Shapiro H."/>
            <person name="Aerts A."/>
            <person name="Otillar R.P."/>
            <person name="Terry A.Y."/>
            <person name="Boore J.L."/>
            <person name="Simakov O."/>
            <person name="Marletaz F."/>
            <person name="Cho S.-J."/>
            <person name="Edsinger-Gonzales E."/>
            <person name="Havlak P."/>
            <person name="Kuo D.-H."/>
            <person name="Larsson T."/>
            <person name="Lv J."/>
            <person name="Arendt D."/>
            <person name="Savage R."/>
            <person name="Osoegawa K."/>
            <person name="de Jong P."/>
            <person name="Lindberg D.R."/>
            <person name="Seaver E.C."/>
            <person name="Weisblat D.A."/>
            <person name="Putnam N.H."/>
            <person name="Grigoriev I.V."/>
            <person name="Rokhsar D.S."/>
        </authorList>
    </citation>
    <scope>NUCLEOTIDE SEQUENCE</scope>
</reference>
<dbReference type="AlphaFoldDB" id="T1FU54"/>
<dbReference type="SMART" id="SM00181">
    <property type="entry name" value="EGF"/>
    <property type="match status" value="2"/>
</dbReference>
<dbReference type="KEGG" id="hro:HELRODRAFT_192637"/>
<dbReference type="PRINTS" id="PR00261">
    <property type="entry name" value="LDLRECEPTOR"/>
</dbReference>
<evidence type="ECO:0000256" key="13">
    <source>
        <dbReference type="SAM" id="MobiDB-lite"/>
    </source>
</evidence>
<reference evidence="17" key="3">
    <citation type="submission" date="2015-06" db="UniProtKB">
        <authorList>
            <consortium name="EnsemblMetazoa"/>
        </authorList>
    </citation>
    <scope>IDENTIFICATION</scope>
</reference>
<dbReference type="FunFam" id="2.10.25.10:FF:000037">
    <property type="entry name" value="Signal peptide, CUB domain and EGF-like domain-containing 2"/>
    <property type="match status" value="1"/>
</dbReference>
<feature type="disulfide bond" evidence="12">
    <location>
        <begin position="83"/>
        <end position="98"/>
    </location>
</feature>
<dbReference type="Gene3D" id="4.10.400.10">
    <property type="entry name" value="Low-density Lipoprotein Receptor"/>
    <property type="match status" value="6"/>
</dbReference>
<dbReference type="RefSeq" id="XP_009021709.1">
    <property type="nucleotide sequence ID" value="XM_009023461.1"/>
</dbReference>
<dbReference type="InterPro" id="IPR000152">
    <property type="entry name" value="EGF-type_Asp/Asn_hydroxyl_site"/>
</dbReference>
<evidence type="ECO:0000256" key="6">
    <source>
        <dbReference type="ARBA" id="ARBA00022989"/>
    </source>
</evidence>
<keyword evidence="4 14" id="KW-0732">Signal</keyword>
<feature type="compositionally biased region" description="Polar residues" evidence="13">
    <location>
        <begin position="679"/>
        <end position="689"/>
    </location>
</feature>
<dbReference type="SMART" id="SM00179">
    <property type="entry name" value="EGF_CA"/>
    <property type="match status" value="1"/>
</dbReference>
<dbReference type="FunFam" id="4.10.400.10:FF:000065">
    <property type="entry name" value="Transmembrane protease serine 7"/>
    <property type="match status" value="1"/>
</dbReference>
<feature type="disulfide bond" evidence="12">
    <location>
        <begin position="424"/>
        <end position="439"/>
    </location>
</feature>
<dbReference type="EMBL" id="KB096983">
    <property type="protein sequence ID" value="ESO00275.1"/>
    <property type="molecule type" value="Genomic_DNA"/>
</dbReference>
<dbReference type="PROSITE" id="PS01187">
    <property type="entry name" value="EGF_CA"/>
    <property type="match status" value="1"/>
</dbReference>
<evidence type="ECO:0000256" key="3">
    <source>
        <dbReference type="ARBA" id="ARBA00022692"/>
    </source>
</evidence>
<dbReference type="InterPro" id="IPR036055">
    <property type="entry name" value="LDL_receptor-like_sf"/>
</dbReference>
<keyword evidence="7" id="KW-0472">Membrane</keyword>
<feature type="disulfide bond" evidence="12">
    <location>
        <begin position="135"/>
        <end position="150"/>
    </location>
</feature>
<keyword evidence="10" id="KW-0325">Glycoprotein</keyword>
<feature type="region of interest" description="Disordered" evidence="13">
    <location>
        <begin position="677"/>
        <end position="719"/>
    </location>
</feature>
<dbReference type="SMART" id="SM00192">
    <property type="entry name" value="LDLa"/>
    <property type="match status" value="7"/>
</dbReference>
<dbReference type="Gene3D" id="4.10.1220.10">
    <property type="entry name" value="EGF-type module"/>
    <property type="match status" value="1"/>
</dbReference>
<dbReference type="InParanoid" id="T1FU54"/>
<accession>T1FU54</accession>